<evidence type="ECO:0008006" key="3">
    <source>
        <dbReference type="Google" id="ProtNLM"/>
    </source>
</evidence>
<gene>
    <name evidence="1" type="ORF">GCM10023153_23030</name>
</gene>
<reference evidence="2" key="1">
    <citation type="journal article" date="2019" name="Int. J. Syst. Evol. Microbiol.">
        <title>The Global Catalogue of Microorganisms (GCM) 10K type strain sequencing project: providing services to taxonomists for standard genome sequencing and annotation.</title>
        <authorList>
            <consortium name="The Broad Institute Genomics Platform"/>
            <consortium name="The Broad Institute Genome Sequencing Center for Infectious Disease"/>
            <person name="Wu L."/>
            <person name="Ma J."/>
        </authorList>
    </citation>
    <scope>NUCLEOTIDE SEQUENCE [LARGE SCALE GENOMIC DNA]</scope>
    <source>
        <strain evidence="2">JCM 17738</strain>
    </source>
</reference>
<evidence type="ECO:0000313" key="1">
    <source>
        <dbReference type="EMBL" id="GAA4398312.1"/>
    </source>
</evidence>
<name>A0ABP8K077_9MICO</name>
<dbReference type="EMBL" id="BAABFX010000032">
    <property type="protein sequence ID" value="GAA4398312.1"/>
    <property type="molecule type" value="Genomic_DNA"/>
</dbReference>
<keyword evidence="2" id="KW-1185">Reference proteome</keyword>
<organism evidence="1 2">
    <name type="scientific">Ornithinibacter aureus</name>
    <dbReference type="NCBI Taxonomy" id="622664"/>
    <lineage>
        <taxon>Bacteria</taxon>
        <taxon>Bacillati</taxon>
        <taxon>Actinomycetota</taxon>
        <taxon>Actinomycetes</taxon>
        <taxon>Micrococcales</taxon>
        <taxon>Intrasporangiaceae</taxon>
        <taxon>Ornithinibacter</taxon>
    </lineage>
</organism>
<dbReference type="InterPro" id="IPR037079">
    <property type="entry name" value="AF2212/PG0164-like_sf"/>
</dbReference>
<evidence type="ECO:0000313" key="2">
    <source>
        <dbReference type="Proteomes" id="UP001500390"/>
    </source>
</evidence>
<dbReference type="Gene3D" id="2.40.30.100">
    <property type="entry name" value="AF2212/PG0164-like"/>
    <property type="match status" value="1"/>
</dbReference>
<comment type="caution">
    <text evidence="1">The sequence shown here is derived from an EMBL/GenBank/DDBJ whole genome shotgun (WGS) entry which is preliminary data.</text>
</comment>
<dbReference type="Proteomes" id="UP001500390">
    <property type="component" value="Unassembled WGS sequence"/>
</dbReference>
<protein>
    <recommendedName>
        <fullName evidence="3">DUF1905 domain-containing protein</fullName>
    </recommendedName>
</protein>
<dbReference type="Pfam" id="PF08922">
    <property type="entry name" value="DUF1905"/>
    <property type="match status" value="1"/>
</dbReference>
<sequence length="124" mass="13251">MVTSGTPATAVASLTRVDLTFSAELFEWRGPAPHHWLRLPLAACEEIAAEAAETTYGWGAIPVQVQVGDTQWETSLLPREGGYVLPVKQAVRTREQIDLGDTVTVSLSVAPRHGRAANGTGRTG</sequence>
<proteinExistence type="predicted"/>
<dbReference type="InterPro" id="IPR015018">
    <property type="entry name" value="DUF1905"/>
</dbReference>
<dbReference type="SUPFAM" id="SSF141694">
    <property type="entry name" value="AF2212/PG0164-like"/>
    <property type="match status" value="1"/>
</dbReference>
<accession>A0ABP8K077</accession>